<comment type="cofactor">
    <cofactor evidence="1">
        <name>FAD</name>
        <dbReference type="ChEBI" id="CHEBI:57692"/>
    </cofactor>
</comment>
<dbReference type="Gene3D" id="3.30.9.10">
    <property type="entry name" value="D-Amino Acid Oxidase, subunit A, domain 2"/>
    <property type="match status" value="1"/>
</dbReference>
<keyword evidence="7" id="KW-1185">Reference proteome</keyword>
<dbReference type="Proteomes" id="UP000318521">
    <property type="component" value="Unassembled WGS sequence"/>
</dbReference>
<sequence>MRDFDVVIVGGGSMGAAAAYYLAKAKQRVAVIDRNTVPNDQGSHHGQTRMLRFGYSEGERYVPLVKSAYELWQELEQESNRTLYIQSGALLMGEEGSDFIREVLHSSTTHDLPHHVFTAKSIMKQWPGIQLPEQFVGVMDTRAGFLLSEQCVQAYKELAQANGAVFFEKEPVLKIDVQDKHVEVITDQQAVRASQLIVTAGAWTHQLLPSAQLPIEPIRKTFGWFEPTQDRLYSHSDFPCVVFDSPLGLYYAFPDYEGAGFKIGRHDGGQRTEPEQLNRLFGAFPEDEQDLRELMNTYVPQASGDLLKGGVCIYDQSPDEDFIIDRHPEHPHILIAGGFSGHGFKFASVVGKILSELALEQPLLHTIDSFKLSRFR</sequence>
<keyword evidence="3" id="KW-0274">FAD</keyword>
<organism evidence="6 7">
    <name type="scientific">Alkalicoccobacillus porphyridii</name>
    <dbReference type="NCBI Taxonomy" id="2597270"/>
    <lineage>
        <taxon>Bacteria</taxon>
        <taxon>Bacillati</taxon>
        <taxon>Bacillota</taxon>
        <taxon>Bacilli</taxon>
        <taxon>Bacillales</taxon>
        <taxon>Bacillaceae</taxon>
        <taxon>Alkalicoccobacillus</taxon>
    </lineage>
</organism>
<evidence type="ECO:0000256" key="4">
    <source>
        <dbReference type="ARBA" id="ARBA00023002"/>
    </source>
</evidence>
<feature type="domain" description="FAD dependent oxidoreductase" evidence="5">
    <location>
        <begin position="5"/>
        <end position="357"/>
    </location>
</feature>
<dbReference type="PANTHER" id="PTHR10961">
    <property type="entry name" value="PEROXISOMAL SARCOSINE OXIDASE"/>
    <property type="match status" value="1"/>
</dbReference>
<reference evidence="6 7" key="1">
    <citation type="submission" date="2019-07" db="EMBL/GenBank/DDBJ databases">
        <authorList>
            <person name="Park Y.J."/>
            <person name="Jeong S.E."/>
            <person name="Jung H.S."/>
        </authorList>
    </citation>
    <scope>NUCLEOTIDE SEQUENCE [LARGE SCALE GENOMIC DNA]</scope>
    <source>
        <strain evidence="7">P16(2019)</strain>
    </source>
</reference>
<dbReference type="RefSeq" id="WP_143849884.1">
    <property type="nucleotide sequence ID" value="NZ_VLXZ01000011.1"/>
</dbReference>
<name>A0A553ZVF2_9BACI</name>
<keyword evidence="2" id="KW-0285">Flavoprotein</keyword>
<evidence type="ECO:0000313" key="6">
    <source>
        <dbReference type="EMBL" id="TSB45458.1"/>
    </source>
</evidence>
<dbReference type="OrthoDB" id="9794226at2"/>
<dbReference type="Gene3D" id="3.50.50.60">
    <property type="entry name" value="FAD/NAD(P)-binding domain"/>
    <property type="match status" value="1"/>
</dbReference>
<evidence type="ECO:0000256" key="1">
    <source>
        <dbReference type="ARBA" id="ARBA00001974"/>
    </source>
</evidence>
<dbReference type="GO" id="GO:0008115">
    <property type="term" value="F:sarcosine oxidase activity"/>
    <property type="evidence" value="ECO:0007669"/>
    <property type="project" value="TreeGrafter"/>
</dbReference>
<protein>
    <submittedName>
        <fullName evidence="6">N-methyl-L-tryptophan oxidase</fullName>
        <ecNumber evidence="6">1.5.3.2</ecNumber>
    </submittedName>
</protein>
<dbReference type="Pfam" id="PF01266">
    <property type="entry name" value="DAO"/>
    <property type="match status" value="1"/>
</dbReference>
<dbReference type="InterPro" id="IPR036188">
    <property type="entry name" value="FAD/NAD-bd_sf"/>
</dbReference>
<dbReference type="NCBIfam" id="NF008425">
    <property type="entry name" value="PRK11259.1"/>
    <property type="match status" value="1"/>
</dbReference>
<dbReference type="EC" id="1.5.3.2" evidence="6"/>
<evidence type="ECO:0000256" key="3">
    <source>
        <dbReference type="ARBA" id="ARBA00022827"/>
    </source>
</evidence>
<dbReference type="SUPFAM" id="SSF51905">
    <property type="entry name" value="FAD/NAD(P)-binding domain"/>
    <property type="match status" value="1"/>
</dbReference>
<proteinExistence type="predicted"/>
<dbReference type="EMBL" id="VLXZ01000011">
    <property type="protein sequence ID" value="TSB45458.1"/>
    <property type="molecule type" value="Genomic_DNA"/>
</dbReference>
<dbReference type="PANTHER" id="PTHR10961:SF7">
    <property type="entry name" value="FAD DEPENDENT OXIDOREDUCTASE DOMAIN-CONTAINING PROTEIN"/>
    <property type="match status" value="1"/>
</dbReference>
<keyword evidence="4 6" id="KW-0560">Oxidoreductase</keyword>
<dbReference type="InterPro" id="IPR006076">
    <property type="entry name" value="FAD-dep_OxRdtase"/>
</dbReference>
<evidence type="ECO:0000256" key="2">
    <source>
        <dbReference type="ARBA" id="ARBA00022630"/>
    </source>
</evidence>
<dbReference type="GO" id="GO:0050131">
    <property type="term" value="F:N-methyl-L-amino-acid oxidase activity"/>
    <property type="evidence" value="ECO:0007669"/>
    <property type="project" value="UniProtKB-EC"/>
</dbReference>
<dbReference type="AlphaFoldDB" id="A0A553ZVF2"/>
<evidence type="ECO:0000259" key="5">
    <source>
        <dbReference type="Pfam" id="PF01266"/>
    </source>
</evidence>
<accession>A0A553ZVF2</accession>
<comment type="caution">
    <text evidence="6">The sequence shown here is derived from an EMBL/GenBank/DDBJ whole genome shotgun (WGS) entry which is preliminary data.</text>
</comment>
<dbReference type="GO" id="GO:0050660">
    <property type="term" value="F:flavin adenine dinucleotide binding"/>
    <property type="evidence" value="ECO:0007669"/>
    <property type="project" value="InterPro"/>
</dbReference>
<evidence type="ECO:0000313" key="7">
    <source>
        <dbReference type="Proteomes" id="UP000318521"/>
    </source>
</evidence>
<gene>
    <name evidence="6" type="primary">solA</name>
    <name evidence="6" type="ORF">FN960_16105</name>
</gene>
<dbReference type="InterPro" id="IPR045170">
    <property type="entry name" value="MTOX"/>
</dbReference>
<dbReference type="SUPFAM" id="SSF54373">
    <property type="entry name" value="FAD-linked reductases, C-terminal domain"/>
    <property type="match status" value="1"/>
</dbReference>